<keyword evidence="3" id="KW-1185">Reference proteome</keyword>
<protein>
    <submittedName>
        <fullName evidence="2">Uncharacterized protein</fullName>
    </submittedName>
</protein>
<dbReference type="Proteomes" id="UP000022141">
    <property type="component" value="Unassembled WGS sequence"/>
</dbReference>
<dbReference type="STRING" id="1454004.AW11_02443"/>
<feature type="chain" id="PRO_5001463483" evidence="1">
    <location>
        <begin position="23"/>
        <end position="132"/>
    </location>
</feature>
<comment type="caution">
    <text evidence="2">The sequence shown here is derived from an EMBL/GenBank/DDBJ whole genome shotgun (WGS) entry which is preliminary data.</text>
</comment>
<accession>A0A011R8W3</accession>
<gene>
    <name evidence="2" type="ORF">AW11_02443</name>
</gene>
<name>A0A011R8W3_ACCRE</name>
<dbReference type="AlphaFoldDB" id="A0A011R8W3"/>
<evidence type="ECO:0000313" key="2">
    <source>
        <dbReference type="EMBL" id="EXI87579.1"/>
    </source>
</evidence>
<evidence type="ECO:0000256" key="1">
    <source>
        <dbReference type="SAM" id="SignalP"/>
    </source>
</evidence>
<dbReference type="PATRIC" id="fig|1454004.3.peg.2524"/>
<dbReference type="EMBL" id="JEMY01000033">
    <property type="protein sequence ID" value="EXI87579.1"/>
    <property type="molecule type" value="Genomic_DNA"/>
</dbReference>
<keyword evidence="1" id="KW-0732">Signal</keyword>
<proteinExistence type="predicted"/>
<reference evidence="2" key="1">
    <citation type="submission" date="2014-02" db="EMBL/GenBank/DDBJ databases">
        <title>Expanding our view of genomic diversity in Candidatus Accumulibacter clades.</title>
        <authorList>
            <person name="Skennerton C.T."/>
            <person name="Barr J.J."/>
            <person name="Slater F.R."/>
            <person name="Bond P.L."/>
            <person name="Tyson G.W."/>
        </authorList>
    </citation>
    <scope>NUCLEOTIDE SEQUENCE [LARGE SCALE GENOMIC DNA]</scope>
</reference>
<feature type="signal peptide" evidence="1">
    <location>
        <begin position="1"/>
        <end position="22"/>
    </location>
</feature>
<evidence type="ECO:0000313" key="3">
    <source>
        <dbReference type="Proteomes" id="UP000022141"/>
    </source>
</evidence>
<organism evidence="2 3">
    <name type="scientific">Accumulibacter regalis</name>
    <dbReference type="NCBI Taxonomy" id="522306"/>
    <lineage>
        <taxon>Bacteria</taxon>
        <taxon>Pseudomonadati</taxon>
        <taxon>Pseudomonadota</taxon>
        <taxon>Betaproteobacteria</taxon>
        <taxon>Candidatus Accumulibacter</taxon>
    </lineage>
</organism>
<sequence>MKKILASTALIAGLLGSGTAFAQTVTTICPLTSGSTAAGPGAVPASGTAGTHYMTRAIAPKCSANTNVSGVDGTAGAWYAVGANSIKGKTNFGGHTNGGAVAKTVDCAIPGGCTVGESQTARGVANTAAGGT</sequence>